<dbReference type="GO" id="GO:0000146">
    <property type="term" value="F:microfilament motor activity"/>
    <property type="evidence" value="ECO:0007669"/>
    <property type="project" value="TreeGrafter"/>
</dbReference>
<dbReference type="EMBL" id="LAZR01003847">
    <property type="protein sequence ID" value="KKN14146.1"/>
    <property type="molecule type" value="Genomic_DNA"/>
</dbReference>
<protein>
    <submittedName>
        <fullName evidence="2">Uncharacterized protein</fullName>
    </submittedName>
</protein>
<dbReference type="GO" id="GO:0005737">
    <property type="term" value="C:cytoplasm"/>
    <property type="evidence" value="ECO:0007669"/>
    <property type="project" value="TreeGrafter"/>
</dbReference>
<dbReference type="PANTHER" id="PTHR45615">
    <property type="entry name" value="MYOSIN HEAVY CHAIN, NON-MUSCLE"/>
    <property type="match status" value="1"/>
</dbReference>
<feature type="coiled-coil region" evidence="1">
    <location>
        <begin position="1252"/>
        <end position="1329"/>
    </location>
</feature>
<sequence>KEEVPESEVRVAILEAVTGVPGGLKTGDLQGLVAIRTGANAAQIRKTMGQMVLDGKLISERIKGQRGMFWRLPGVPITLLEPEVPEPEPEEPEIEEGPPEIPAEQIDAAIKQILGTPGVTTLITRQVQEQVADAIDVGKSRVRIRMKALEKAGTIKRVPGVGRGVNWSLGMPVALPPRMVVPPPLPPPPALPGEITDERMQELREMGDLELLEVSENLEARYNQQEQTVAKMILGRDRLVEVPGERFDEIRAMDEPDLTGLWYDEDYPLGERVLARDALRKFGADVSLTYEGVDVREIVVDILQTVPTPVFTSKIQELVRKHSSRGKITGRNIDRYVREVLEKLTRLRVLEDVARTGERPRYQFTSPETEVVDASALFEPVELPEAPLQPVVPETMADYEASLEDEYGIISQLTGIVDALRQRGDEIQQRIYGLKSRSEQTEDVRRRTRELETDLKQIEENIQDAAERRVKTRGRLTTLKKARLLQAEQLEVRLTQMMFDREQREEGKKPALSVAESATESTEYGVVQQQLAEWTDLGNQQRAARAMQDLGLRLDVDQGRVWLPDGREVTEAAFDVMAKVEDVGALFNPRKPLEEEVERGKSIHHGLRNDLRRLEQMYHILIYYYPDFGITTEIAEGVPIGALAYRPGPGAEPQPIRLSLGKAQAYAEGQFEALEPLSAAEEERLYDADRDFKFIYDALMAGEIGDKGGIKPEQLMRAVRNVVKGQVYYDKLFGYRPNQKWLDAFRRSIGDDPGLEKLAKEVAPRLNWAALDNAEFEIDYWLAGNTFPRGGLAAQESMDEAARRGFFSSPELKGAVAEIASEYAGENQDLVQKLVLLRQDLEGQFSAAEGLEARRLQSEIDFLNGKIGEVVALGDPDVPVAYGAGPRAEREEVLKETLVDVISSREWNRLQELDGLESLRINLRNIFPLDAVDEERYQQLRRKQSSRVDLDAGEEKEFNNLKKQRDQTKKSATVELTPHDILIYWSQDIEARKEAFDEKRADVVEGEIPVTAAEFTDLLDLYPRIEELAGSVESIPDRKRLATAVLMAIAAQKGYYQPLYEMIRVLAKAEKQGLQDAAREVALGMDEEDRPAFLQQMDKSIADYLDPETPETEIPRRLSGLYQPVRQFPLLSQFPVGSREERSAHLARWLSMGIKSEDIRTWDAHTLVQFIGDDWRTCEFQPMPLVKEWQKMRAEVVKDIGEEGWDVFEKYADDLRKCAVRKVRVIQGQTLALKTPQAIQEALQAVLVEGPTEELEERVGELQEEKQRLERMLGERVAPEVTEIQEELALAQDGLRRAVENYERCLQENVSLEEQLEAEQQKVVATETVAERSEELAVASPEAAELVQVVERLERLARARSPGAQACFSSRDMDTLIDSLMLRKARNTLQQEQYQTLVKEQERLTFSELGYGEDLHAIQQQGQQLEELLRFIKQQGIESFVCPPGIVA</sequence>
<dbReference type="GO" id="GO:0016460">
    <property type="term" value="C:myosin II complex"/>
    <property type="evidence" value="ECO:0007669"/>
    <property type="project" value="TreeGrafter"/>
</dbReference>
<dbReference type="GO" id="GO:0032982">
    <property type="term" value="C:myosin filament"/>
    <property type="evidence" value="ECO:0007669"/>
    <property type="project" value="TreeGrafter"/>
</dbReference>
<feature type="coiled-coil region" evidence="1">
    <location>
        <begin position="441"/>
        <end position="475"/>
    </location>
</feature>
<evidence type="ECO:0000256" key="1">
    <source>
        <dbReference type="SAM" id="Coils"/>
    </source>
</evidence>
<organism evidence="2">
    <name type="scientific">marine sediment metagenome</name>
    <dbReference type="NCBI Taxonomy" id="412755"/>
    <lineage>
        <taxon>unclassified sequences</taxon>
        <taxon>metagenomes</taxon>
        <taxon>ecological metagenomes</taxon>
    </lineage>
</organism>
<keyword evidence="1" id="KW-0175">Coiled coil</keyword>
<feature type="non-terminal residue" evidence="2">
    <location>
        <position position="1"/>
    </location>
</feature>
<comment type="caution">
    <text evidence="2">The sequence shown here is derived from an EMBL/GenBank/DDBJ whole genome shotgun (WGS) entry which is preliminary data.</text>
</comment>
<name>A0A0F9QM09_9ZZZZ</name>
<accession>A0A0F9QM09</accession>
<gene>
    <name evidence="2" type="ORF">LCGC14_0999190</name>
</gene>
<proteinExistence type="predicted"/>
<reference evidence="2" key="1">
    <citation type="journal article" date="2015" name="Nature">
        <title>Complex archaea that bridge the gap between prokaryotes and eukaryotes.</title>
        <authorList>
            <person name="Spang A."/>
            <person name="Saw J.H."/>
            <person name="Jorgensen S.L."/>
            <person name="Zaremba-Niedzwiedzka K."/>
            <person name="Martijn J."/>
            <person name="Lind A.E."/>
            <person name="van Eijk R."/>
            <person name="Schleper C."/>
            <person name="Guy L."/>
            <person name="Ettema T.J."/>
        </authorList>
    </citation>
    <scope>NUCLEOTIDE SEQUENCE</scope>
</reference>
<evidence type="ECO:0000313" key="2">
    <source>
        <dbReference type="EMBL" id="KKN14146.1"/>
    </source>
</evidence>
<dbReference type="PANTHER" id="PTHR45615:SF40">
    <property type="entry name" value="MYOSIN HEAVY CHAIN, NON-MUSCLE"/>
    <property type="match status" value="1"/>
</dbReference>
<dbReference type="GO" id="GO:0051015">
    <property type="term" value="F:actin filament binding"/>
    <property type="evidence" value="ECO:0007669"/>
    <property type="project" value="TreeGrafter"/>
</dbReference>